<evidence type="ECO:0000313" key="3">
    <source>
        <dbReference type="EMBL" id="URE03865.1"/>
    </source>
</evidence>
<dbReference type="InterPro" id="IPR007679">
    <property type="entry name" value="DUF569"/>
</dbReference>
<protein>
    <recommendedName>
        <fullName evidence="2">DUF569 domain-containing protein</fullName>
    </recommendedName>
</protein>
<name>A0A9E7FWW9_9LILI</name>
<proteinExistence type="predicted"/>
<evidence type="ECO:0000256" key="1">
    <source>
        <dbReference type="SAM" id="MobiDB-lite"/>
    </source>
</evidence>
<feature type="domain" description="DUF569" evidence="2">
    <location>
        <begin position="12"/>
        <end position="113"/>
    </location>
</feature>
<accession>A0A9E7FWW9</accession>
<dbReference type="PANTHER" id="PTHR31205:SF69">
    <property type="entry name" value="ACTIN CROSS-LINKING PROTEIN (DUF569)"/>
    <property type="match status" value="1"/>
</dbReference>
<dbReference type="Pfam" id="PF04601">
    <property type="entry name" value="DUF569"/>
    <property type="match status" value="1"/>
</dbReference>
<gene>
    <name evidence="3" type="ORF">MUK42_21518</name>
</gene>
<keyword evidence="4" id="KW-1185">Reference proteome</keyword>
<organism evidence="3 4">
    <name type="scientific">Musa troglodytarum</name>
    <name type="common">fe'i banana</name>
    <dbReference type="NCBI Taxonomy" id="320322"/>
    <lineage>
        <taxon>Eukaryota</taxon>
        <taxon>Viridiplantae</taxon>
        <taxon>Streptophyta</taxon>
        <taxon>Embryophyta</taxon>
        <taxon>Tracheophyta</taxon>
        <taxon>Spermatophyta</taxon>
        <taxon>Magnoliopsida</taxon>
        <taxon>Liliopsida</taxon>
        <taxon>Zingiberales</taxon>
        <taxon>Musaceae</taxon>
        <taxon>Musa</taxon>
    </lineage>
</organism>
<evidence type="ECO:0000259" key="2">
    <source>
        <dbReference type="Pfam" id="PF04601"/>
    </source>
</evidence>
<sequence>MFGPGAEKVKLEKQMWKMDSVMESGHRRLRLESFYGRYLAPHPTDANVIYGRKVFLDDLGIDVNWEPLRGGDGIRLKCNFDQFLRADSDSSRWREPVTVDSRSIQGVRSRFLWHVECLEEAPPPPPPAPLPPPPPPPTQLPPPPPPPSCCCLRLLHLVLTRKETAHV</sequence>
<dbReference type="EMBL" id="CP097507">
    <property type="protein sequence ID" value="URE03865.1"/>
    <property type="molecule type" value="Genomic_DNA"/>
</dbReference>
<dbReference type="Proteomes" id="UP001055439">
    <property type="component" value="Chromosome 5"/>
</dbReference>
<feature type="region of interest" description="Disordered" evidence="1">
    <location>
        <begin position="122"/>
        <end position="145"/>
    </location>
</feature>
<dbReference type="AlphaFoldDB" id="A0A9E7FWW9"/>
<reference evidence="3" key="1">
    <citation type="submission" date="2022-05" db="EMBL/GenBank/DDBJ databases">
        <title>The Musa troglodytarum L. genome provides insights into the mechanism of non-climacteric behaviour and enrichment of carotenoids.</title>
        <authorList>
            <person name="Wang J."/>
        </authorList>
    </citation>
    <scope>NUCLEOTIDE SEQUENCE</scope>
    <source>
        <tissue evidence="3">Leaf</tissue>
    </source>
</reference>
<dbReference type="PANTHER" id="PTHR31205">
    <property type="entry name" value="ACTIN CROSS-LINKING PROTEIN (DUF569)"/>
    <property type="match status" value="1"/>
</dbReference>
<dbReference type="OrthoDB" id="761538at2759"/>
<evidence type="ECO:0000313" key="4">
    <source>
        <dbReference type="Proteomes" id="UP001055439"/>
    </source>
</evidence>